<feature type="non-terminal residue" evidence="2">
    <location>
        <position position="146"/>
    </location>
</feature>
<evidence type="ECO:0000256" key="1">
    <source>
        <dbReference type="SAM" id="MobiDB-lite"/>
    </source>
</evidence>
<reference evidence="2" key="1">
    <citation type="submission" date="2023-04" db="EMBL/GenBank/DDBJ databases">
        <authorList>
            <consortium name="ELIXIR-Norway"/>
        </authorList>
    </citation>
    <scope>NUCLEOTIDE SEQUENCE [LARGE SCALE GENOMIC DNA]</scope>
</reference>
<organism evidence="2 3">
    <name type="scientific">Rangifer tarandus platyrhynchus</name>
    <name type="common">Svalbard reindeer</name>
    <dbReference type="NCBI Taxonomy" id="3082113"/>
    <lineage>
        <taxon>Eukaryota</taxon>
        <taxon>Metazoa</taxon>
        <taxon>Chordata</taxon>
        <taxon>Craniata</taxon>
        <taxon>Vertebrata</taxon>
        <taxon>Euteleostomi</taxon>
        <taxon>Mammalia</taxon>
        <taxon>Eutheria</taxon>
        <taxon>Laurasiatheria</taxon>
        <taxon>Artiodactyla</taxon>
        <taxon>Ruminantia</taxon>
        <taxon>Pecora</taxon>
        <taxon>Cervidae</taxon>
        <taxon>Odocoileinae</taxon>
        <taxon>Rangifer</taxon>
    </lineage>
</organism>
<sequence length="146" mass="15285">EPQRGGGGSLKGSEVTGACGPSGTHSISIHPRQLVREVSTGNGLGDVSTLRAEGGPRQGSLPPSPAGSWDGKGLGTRQARPAVGGSARGWPVPEEAADSSKAVWVGVCRGGKTPGLPHLREDLALRHEHPERFDRRFSRVHCAFLR</sequence>
<gene>
    <name evidence="2" type="ORF">MRATA1EN1_LOCUS27896</name>
</gene>
<dbReference type="Proteomes" id="UP001176941">
    <property type="component" value="Chromosome 8"/>
</dbReference>
<protein>
    <submittedName>
        <fullName evidence="2">Uncharacterized protein</fullName>
    </submittedName>
</protein>
<keyword evidence="3" id="KW-1185">Reference proteome</keyword>
<feature type="region of interest" description="Disordered" evidence="1">
    <location>
        <begin position="1"/>
        <end position="96"/>
    </location>
</feature>
<dbReference type="EMBL" id="OX459944">
    <property type="protein sequence ID" value="CAI9178934.1"/>
    <property type="molecule type" value="Genomic_DNA"/>
</dbReference>
<accession>A0ABN9A4W1</accession>
<evidence type="ECO:0000313" key="2">
    <source>
        <dbReference type="EMBL" id="CAI9178934.1"/>
    </source>
</evidence>
<evidence type="ECO:0000313" key="3">
    <source>
        <dbReference type="Proteomes" id="UP001176941"/>
    </source>
</evidence>
<feature type="compositionally biased region" description="Gly residues" evidence="1">
    <location>
        <begin position="1"/>
        <end position="10"/>
    </location>
</feature>
<name>A0ABN9A4W1_RANTA</name>
<proteinExistence type="predicted"/>